<dbReference type="EMBL" id="CP003181">
    <property type="protein sequence ID" value="AHJ63071.1"/>
    <property type="molecule type" value="Genomic_DNA"/>
</dbReference>
<sequence>MLVCSSVRYRLLSSGPASSDQQPDRKRHTGSLKKASALDGLQVMHFLTSIFVEFTFYWKKIVN</sequence>
<evidence type="ECO:0000313" key="1">
    <source>
        <dbReference type="EMBL" id="AHJ63071.1"/>
    </source>
</evidence>
<name>A0AAN0RDY8_9PROT</name>
<organism evidence="1 2">
    <name type="scientific">Granulibacter bethesdensis</name>
    <dbReference type="NCBI Taxonomy" id="364410"/>
    <lineage>
        <taxon>Bacteria</taxon>
        <taxon>Pseudomonadati</taxon>
        <taxon>Pseudomonadota</taxon>
        <taxon>Alphaproteobacteria</taxon>
        <taxon>Acetobacterales</taxon>
        <taxon>Acetobacteraceae</taxon>
        <taxon>Granulibacter</taxon>
    </lineage>
</organism>
<dbReference type="Proteomes" id="UP000019438">
    <property type="component" value="Chromosome"/>
</dbReference>
<dbReference type="AlphaFoldDB" id="A0AAN0RDY8"/>
<accession>A0AAN0RDY8</accession>
<gene>
    <name evidence="1" type="ORF">GbCGDNIH3_7107</name>
</gene>
<protein>
    <submittedName>
        <fullName evidence="1">Uncharacterized protein</fullName>
    </submittedName>
</protein>
<dbReference type="KEGG" id="gbc:GbCGDNIH3_7107"/>
<proteinExistence type="predicted"/>
<reference evidence="2" key="1">
    <citation type="submission" date="2012-06" db="EMBL/GenBank/DDBJ databases">
        <title>Genome analysis of multiple Granulibacter bethesdensis isolates demonstrates substantial genome diversity.</title>
        <authorList>
            <person name="Greenberg D.E."/>
            <person name="Porcella S.F."/>
            <person name="Zarember K."/>
            <person name="Zelazny A.M."/>
            <person name="Bruno D."/>
            <person name="Martens C."/>
            <person name="Barbian K.D."/>
            <person name="Jaske E."/>
            <person name="Holland S.M."/>
        </authorList>
    </citation>
    <scope>NUCLEOTIDE SEQUENCE [LARGE SCALE GENOMIC DNA]</scope>
    <source>
        <strain evidence="2">CGDNIH3</strain>
    </source>
</reference>
<evidence type="ECO:0000313" key="2">
    <source>
        <dbReference type="Proteomes" id="UP000019438"/>
    </source>
</evidence>